<dbReference type="Proteomes" id="UP000239187">
    <property type="component" value="Chromosome"/>
</dbReference>
<comment type="similarity">
    <text evidence="1">Belongs to the YciI family.</text>
</comment>
<protein>
    <recommendedName>
        <fullName evidence="3">YCII-related domain-containing protein</fullName>
    </recommendedName>
</protein>
<gene>
    <name evidence="4" type="ORF">CVO76_15125</name>
</gene>
<dbReference type="SUPFAM" id="SSF54909">
    <property type="entry name" value="Dimeric alpha+beta barrel"/>
    <property type="match status" value="1"/>
</dbReference>
<feature type="compositionally biased region" description="Polar residues" evidence="2">
    <location>
        <begin position="116"/>
        <end position="129"/>
    </location>
</feature>
<dbReference type="Gene3D" id="3.30.70.1060">
    <property type="entry name" value="Dimeric alpha+beta barrel"/>
    <property type="match status" value="1"/>
</dbReference>
<evidence type="ECO:0000313" key="5">
    <source>
        <dbReference type="Proteomes" id="UP000239187"/>
    </source>
</evidence>
<evidence type="ECO:0000259" key="3">
    <source>
        <dbReference type="Pfam" id="PF03795"/>
    </source>
</evidence>
<dbReference type="EMBL" id="CP024915">
    <property type="protein sequence ID" value="AUZ88828.1"/>
    <property type="molecule type" value="Genomic_DNA"/>
</dbReference>
<proteinExistence type="inferred from homology"/>
<evidence type="ECO:0000256" key="1">
    <source>
        <dbReference type="ARBA" id="ARBA00007689"/>
    </source>
</evidence>
<dbReference type="PANTHER" id="PTHR35174:SF3">
    <property type="entry name" value="BLL7171 PROTEIN"/>
    <property type="match status" value="1"/>
</dbReference>
<name>A0A2L0UHZ3_9MICC</name>
<feature type="domain" description="YCII-related" evidence="3">
    <location>
        <begin position="5"/>
        <end position="108"/>
    </location>
</feature>
<sequence length="129" mass="13476">MPSFAVLIYADESLHALEAAKADLEENDQHARELQDSGSMSLAYALTPRASAVSIRRDSIAMGPFVPAEQFVAGFYVIEADDLDAAIAVARFNPAVRTSSGGVEVRPVHSGGIIRSDTTSGPAGDTPSG</sequence>
<reference evidence="4 5" key="1">
    <citation type="submission" date="2017-11" db="EMBL/GenBank/DDBJ databases">
        <title>Draft genome of Arthrobacter agilis strain UMCV2, a plant growth-promoting rhizobacterium and biocontrol capacity of phytopathogenic fungi.</title>
        <authorList>
            <person name="Martinez-Camara R."/>
            <person name="Santoyo G."/>
            <person name="Moreno-Hagelsieb G."/>
            <person name="Valencia-Cantero E."/>
        </authorList>
    </citation>
    <scope>NUCLEOTIDE SEQUENCE [LARGE SCALE GENOMIC DNA]</scope>
    <source>
        <strain evidence="4 5">UMCV2</strain>
    </source>
</reference>
<organism evidence="4 5">
    <name type="scientific">Arthrobacter agilis</name>
    <dbReference type="NCBI Taxonomy" id="37921"/>
    <lineage>
        <taxon>Bacteria</taxon>
        <taxon>Bacillati</taxon>
        <taxon>Actinomycetota</taxon>
        <taxon>Actinomycetes</taxon>
        <taxon>Micrococcales</taxon>
        <taxon>Micrococcaceae</taxon>
        <taxon>Arthrobacter</taxon>
    </lineage>
</organism>
<dbReference type="InterPro" id="IPR011008">
    <property type="entry name" value="Dimeric_a/b-barrel"/>
</dbReference>
<dbReference type="InterPro" id="IPR005545">
    <property type="entry name" value="YCII"/>
</dbReference>
<feature type="region of interest" description="Disordered" evidence="2">
    <location>
        <begin position="100"/>
        <end position="129"/>
    </location>
</feature>
<dbReference type="AlphaFoldDB" id="A0A2L0UHZ3"/>
<accession>A0A2L0UHZ3</accession>
<dbReference type="RefSeq" id="WP_208739993.1">
    <property type="nucleotide sequence ID" value="NZ_CP024915.1"/>
</dbReference>
<dbReference type="Pfam" id="PF03795">
    <property type="entry name" value="YCII"/>
    <property type="match status" value="1"/>
</dbReference>
<dbReference type="PANTHER" id="PTHR35174">
    <property type="entry name" value="BLL7171 PROTEIN-RELATED"/>
    <property type="match status" value="1"/>
</dbReference>
<evidence type="ECO:0000313" key="4">
    <source>
        <dbReference type="EMBL" id="AUZ88828.1"/>
    </source>
</evidence>
<evidence type="ECO:0000256" key="2">
    <source>
        <dbReference type="SAM" id="MobiDB-lite"/>
    </source>
</evidence>